<evidence type="ECO:0000256" key="14">
    <source>
        <dbReference type="ARBA" id="ARBA00023200"/>
    </source>
</evidence>
<evidence type="ECO:0000256" key="6">
    <source>
        <dbReference type="ARBA" id="ARBA00022679"/>
    </source>
</evidence>
<evidence type="ECO:0000259" key="24">
    <source>
        <dbReference type="Pfam" id="PF00946"/>
    </source>
</evidence>
<dbReference type="GO" id="GO:0030430">
    <property type="term" value="C:host cell cytoplasm"/>
    <property type="evidence" value="ECO:0007669"/>
    <property type="project" value="UniProtKB-SubCell"/>
</dbReference>
<keyword evidence="15" id="KW-0511">Multifunctional enzyme</keyword>
<evidence type="ECO:0000256" key="17">
    <source>
        <dbReference type="ARBA" id="ARBA00024499"/>
    </source>
</evidence>
<evidence type="ECO:0000256" key="23">
    <source>
        <dbReference type="SAM" id="MobiDB-lite"/>
    </source>
</evidence>
<evidence type="ECO:0000256" key="20">
    <source>
        <dbReference type="ARBA" id="ARBA00047332"/>
    </source>
</evidence>
<dbReference type="GO" id="GO:0004482">
    <property type="term" value="F:mRNA 5'-cap (guanine-N7-)-methyltransferase activity"/>
    <property type="evidence" value="ECO:0007669"/>
    <property type="project" value="InterPro"/>
</dbReference>
<evidence type="ECO:0000256" key="5">
    <source>
        <dbReference type="ARBA" id="ARBA00022664"/>
    </source>
</evidence>
<evidence type="ECO:0000256" key="9">
    <source>
        <dbReference type="ARBA" id="ARBA00022741"/>
    </source>
</evidence>
<dbReference type="InterPro" id="IPR014023">
    <property type="entry name" value="Mononeg_RNA_pol_cat"/>
</dbReference>
<dbReference type="GO" id="GO:0005524">
    <property type="term" value="F:ATP binding"/>
    <property type="evidence" value="ECO:0007669"/>
    <property type="project" value="UniProtKB-KW"/>
</dbReference>
<dbReference type="EC" id="2.7.7.48" evidence="3"/>
<keyword evidence="5" id="KW-0507">mRNA processing</keyword>
<dbReference type="GO" id="GO:0003968">
    <property type="term" value="F:RNA-directed RNA polymerase activity"/>
    <property type="evidence" value="ECO:0007669"/>
    <property type="project" value="UniProtKB-KW"/>
</dbReference>
<evidence type="ECO:0000256" key="8">
    <source>
        <dbReference type="ARBA" id="ARBA00022695"/>
    </source>
</evidence>
<comment type="catalytic activity">
    <reaction evidence="22">
        <text>GTP + H2O = GDP + phosphate + H(+)</text>
        <dbReference type="Rhea" id="RHEA:19669"/>
        <dbReference type="ChEBI" id="CHEBI:15377"/>
        <dbReference type="ChEBI" id="CHEBI:15378"/>
        <dbReference type="ChEBI" id="CHEBI:37565"/>
        <dbReference type="ChEBI" id="CHEBI:43474"/>
        <dbReference type="ChEBI" id="CHEBI:58189"/>
    </reaction>
</comment>
<keyword evidence="4" id="KW-0696">RNA-directed RNA polymerase</keyword>
<keyword evidence="11" id="KW-0946">Virion</keyword>
<sequence>MDYSRSYTDRESFDDDHALENDNQDKVDQFSPGSSYHCKSALRDHASSMMLPEYRNSFNRAKNLGDYNTADDQYLKHMVRIWRCFDSNDLNLDGNYDKARHIVDVCPSSQFRSYMSPVVSDINGRYKMHLMSYLPDIMYAESKAVDMNISSDELQRCLSRAEQIVIRYTPLLIYFSLCVNSLNMVKNEKMPHYKMTIPGVVELGSDNQLRVFFNSRLNIICFGSCIVITTGNMQHIISRDMFLTISDKVHERFNIMLGSSIRDVINSDIYKTNHAQYHLAKCVDSVLNWGDDMLLSLGNNAFELIGKYEAYVVAHIILNDDKRSWNSSEFRDNLLEEDKKSSVDLHQRAILLCKILEQFPEHILAELHGLWRIWGHPIIDLVGGLKKMEDTSLKKHIIDEEESKIGERTFKLIFFRNYKSKHGHYPNCNMTDVGLFIAAETEDEESLIEKIETKLKESYLLRCLYHNQPVIDIDSRYKHSDWDEVEIYQNFEIPTSINLASMVKDKAVSMDRDELIDSIIQRHSVFDREKRRGVLKWLKKQTVRVKDFLEDIDAHGIDENSRIIGLYPKEREIKIKARFFSLMSYNLRMYVTITEELLGKYILPYFPMVTMSDTLLSMMTRLYNMTSPMTKSDKGITYCMNIDFSKWNQNMRYETNKYIFKNLDNILGFNDLINRTHKIFESCYLYLCSGEYVPVIVNDSLTTNRPFSRIGDESGKEGLRQKGWTITTVCDIISVAFRHRVKIELIGGGDNQVLTVTIVPNARERLMSEGDMLGNIRNKMEKFRSDLAEKMQKRGLPLKLEETWISNRLLMYNKIMYLNGVQLASVLKIVSRCFMYSNEGLMTLGNITSTLGTNFQSISNKDYSPKFAWVFSRLSLALNLNIFYLSNPITGHTRIGDFLLSAKSRIRQGQDFYGHPLEHSLDTSKSPHTLSILELVLSCLYFQKVLGGPGIGTPYQFIIKGFPDPLSEALTFGYYVLRNSPRTLKTPLECMLTVQTSKRVKWEHLVEDPVSINHDAPMHGLSKLRISSEEALRNANIENLAFRNLLDIGDNKYLQELSAALCTPDVIEPRLLHDIVSATIPGYVNSVTAKVDQSSTIQKLSSDRDIMRDIYLSEISYWLYLADKTKIKRGMQLGDCPTRDASALRNWTWGRKIVGVTVPHPAGFLRRERHYGSDLLCDQNYIRTQVKTRGNIYNERGYFRPYFGSYTQEKFKQHALASAYGDEDVLKRAIRIQKLLLWRYQEGSPMYHFIQSIVKCVTDADPSKFLPVRDTITGDVEHRYNDQSTKHGGIPCNLVQLYTHVSCNTSTFINHSKGSANENLHFQACIIWCCYLSLVSGDNGSNSTNIYHFHESCRTCVSVLDRPSDKETEPTVPLTLFSNPQNPLIYVKEEDIPIHYHTKMKLKREGEILQGTQVVHDIKDIHPTFSGMLVSAIMMKTITRSSSILAIDKVDCKTLITSIYLHYAHSVMSRNFGTTDYQFTHTELEVLEYMESNNEVLNFIFEQRRIKDYMRKFSIFWSTSDFMEDGIHCRMLSKLFEEGSSILSMKSVVPHVSAPYQMLTTSFWLIANNISVLECRACYEHWYLSVFKCIRDPLVCTRHGQLKHPKFYQMYSVDKLMKDVVVVPGWEFSIPKGPMYKGDHVSCLSYPLNIPTLVSTEIRITDIPSPAIYKSYIDHIRYVYSILCALNKLSSVGTSRIMIECPKDDSEIVSLTSAINMLNTHKWSSAVLADRVDIIIFILNYDELEESGLTRVKEISDYCTPGKFKVEYRSDEHLDISRIIRMSHMCIGSKECFGIEIPLILCEELSRFHTVLAELVLEGSFRKSELILPKYNYTQDPLCILYMGNECSEPISMDGLYSAIANHTFFNPRDDEFPSEIIRNVWKDDIFGIYLSHFIHGAVMIRDQQTLNIMRIKFCRQVINQMIISRKEGPNNWKFLLSVKALLAFLTETSTNKQDIMKKLNTVSGVNFVRGNVDKLCIVYTTSRFQKTCKFGRDIISMVKSVALTLHIEYRQSWKMGTYINLS</sequence>
<comment type="catalytic activity">
    <reaction evidence="16">
        <text>a 5'-end triphospho-adenylyl-adenylyl-cytidylyl-adenosine in mRNA + GDP + H(+) = a 5'-end (5'-triphosphoguanosine)-adenylyl-adenylyl-cytidylyl-adenosine in mRNA + diphosphate</text>
        <dbReference type="Rhea" id="RHEA:65436"/>
        <dbReference type="Rhea" id="RHEA-COMP:16797"/>
        <dbReference type="Rhea" id="RHEA-COMP:16799"/>
        <dbReference type="ChEBI" id="CHEBI:15378"/>
        <dbReference type="ChEBI" id="CHEBI:33019"/>
        <dbReference type="ChEBI" id="CHEBI:58189"/>
        <dbReference type="ChEBI" id="CHEBI:156484"/>
        <dbReference type="ChEBI" id="CHEBI:156503"/>
        <dbReference type="EC" id="2.7.7.88"/>
    </reaction>
</comment>
<evidence type="ECO:0000256" key="2">
    <source>
        <dbReference type="ARBA" id="ARBA00004328"/>
    </source>
</evidence>
<reference evidence="26" key="2">
    <citation type="journal article" date="2021" name="Viruses">
        <title>Illuminating the Plant Rhabdovirus Landscape through Metatranscriptomics Data.</title>
        <authorList>
            <person name="Bejerman N."/>
            <person name="Dietzgen R.G."/>
            <person name="Debat H."/>
        </authorList>
    </citation>
    <scope>NUCLEOTIDE SEQUENCE</scope>
</reference>
<organism evidence="26 27">
    <name type="scientific">Asclepias syriaca virus 2</name>
    <dbReference type="NCBI Taxonomy" id="2793723"/>
    <lineage>
        <taxon>Viruses</taxon>
        <taxon>Riboviria</taxon>
        <taxon>Orthornavirae</taxon>
        <taxon>Negarnaviricota</taxon>
        <taxon>Haploviricotina</taxon>
        <taxon>Monjiviricetes</taxon>
        <taxon>Mononegavirales</taxon>
        <taxon>Rhabdoviridae</taxon>
        <taxon>Betarhabdovirinae</taxon>
        <taxon>Betanucleorhabdovirus</taxon>
        <taxon>Betanucleorhabdovirus asclepiadis</taxon>
    </lineage>
</organism>
<proteinExistence type="predicted"/>
<keyword evidence="27" id="KW-1185">Reference proteome</keyword>
<keyword evidence="7" id="KW-0949">S-adenosyl-L-methionine</keyword>
<feature type="compositionally biased region" description="Basic and acidic residues" evidence="23">
    <location>
        <begin position="7"/>
        <end position="28"/>
    </location>
</feature>
<protein>
    <recommendedName>
        <fullName evidence="3">RNA-directed RNA polymerase</fullName>
        <ecNumber evidence="3">2.7.7.48</ecNumber>
    </recommendedName>
    <alternativeName>
        <fullName evidence="19">Replicase</fullName>
    </alternativeName>
    <alternativeName>
        <fullName evidence="18">Transcriptase</fullName>
    </alternativeName>
</protein>
<evidence type="ECO:0000256" key="18">
    <source>
        <dbReference type="ARBA" id="ARBA00030436"/>
    </source>
</evidence>
<keyword evidence="14" id="KW-1035">Host cytoplasm</keyword>
<dbReference type="EMBL" id="BK014299">
    <property type="protein sequence ID" value="DAF42296.1"/>
    <property type="molecule type" value="Viral_cRNA"/>
</dbReference>
<feature type="region of interest" description="Disordered" evidence="23">
    <location>
        <begin position="1"/>
        <end position="32"/>
    </location>
</feature>
<dbReference type="InterPro" id="IPR026890">
    <property type="entry name" value="Mononeg_mRNAcap"/>
</dbReference>
<comment type="subcellular location">
    <subcellularLocation>
        <location evidence="1">Host cytoplasm</location>
    </subcellularLocation>
    <subcellularLocation>
        <location evidence="2">Virion</location>
    </subcellularLocation>
</comment>
<keyword evidence="9" id="KW-0547">Nucleotide-binding</keyword>
<name>A0A8D9PGR9_9RHAB</name>
<keyword evidence="13" id="KW-0506">mRNA capping</keyword>
<evidence type="ECO:0000256" key="22">
    <source>
        <dbReference type="ARBA" id="ARBA00048548"/>
    </source>
</evidence>
<dbReference type="GO" id="GO:0044423">
    <property type="term" value="C:virion component"/>
    <property type="evidence" value="ECO:0007669"/>
    <property type="project" value="UniProtKB-KW"/>
</dbReference>
<dbReference type="RefSeq" id="YP_010802256.1">
    <property type="nucleotide sequence ID" value="NC_076972.1"/>
</dbReference>
<comment type="catalytic activity">
    <reaction evidence="17">
        <text>a 5'-end (5'-triphosphoguanosine)-(2'-O-methyladenylyl)-adenylyl-cytidylyl-adenosine in mRNA + S-adenosyl-L-methionine = a 5'-end (N(7)-methyl 5'-triphosphoguanosine)-(2'-O-methyladenylyl)-adenylyl-cytidylyl-adenosine in mRNA + S-adenosyl-L-homocysteine</text>
        <dbReference type="Rhea" id="RHEA:65440"/>
        <dbReference type="Rhea" id="RHEA-COMP:16798"/>
        <dbReference type="Rhea" id="RHEA-COMP:16801"/>
        <dbReference type="ChEBI" id="CHEBI:57856"/>
        <dbReference type="ChEBI" id="CHEBI:59789"/>
        <dbReference type="ChEBI" id="CHEBI:156482"/>
        <dbReference type="ChEBI" id="CHEBI:156483"/>
    </reaction>
</comment>
<dbReference type="KEGG" id="vg:80540975"/>
<keyword evidence="10" id="KW-0067">ATP-binding</keyword>
<keyword evidence="8" id="KW-0548">Nucleotidyltransferase</keyword>
<evidence type="ECO:0000256" key="1">
    <source>
        <dbReference type="ARBA" id="ARBA00004192"/>
    </source>
</evidence>
<keyword evidence="12" id="KW-0693">Viral RNA replication</keyword>
<evidence type="ECO:0000256" key="11">
    <source>
        <dbReference type="ARBA" id="ARBA00022844"/>
    </source>
</evidence>
<evidence type="ECO:0000256" key="15">
    <source>
        <dbReference type="ARBA" id="ARBA00023268"/>
    </source>
</evidence>
<evidence type="ECO:0000256" key="7">
    <source>
        <dbReference type="ARBA" id="ARBA00022691"/>
    </source>
</evidence>
<evidence type="ECO:0000256" key="4">
    <source>
        <dbReference type="ARBA" id="ARBA00022484"/>
    </source>
</evidence>
<evidence type="ECO:0000256" key="16">
    <source>
        <dbReference type="ARBA" id="ARBA00024494"/>
    </source>
</evidence>
<evidence type="ECO:0000259" key="25">
    <source>
        <dbReference type="Pfam" id="PF14318"/>
    </source>
</evidence>
<dbReference type="GeneID" id="80540975"/>
<dbReference type="Pfam" id="PF14318">
    <property type="entry name" value="Mononeg_mRNAcap"/>
    <property type="match status" value="1"/>
</dbReference>
<keyword evidence="6" id="KW-0808">Transferase</keyword>
<evidence type="ECO:0000256" key="12">
    <source>
        <dbReference type="ARBA" id="ARBA00022953"/>
    </source>
</evidence>
<accession>A0A8D9PGR9</accession>
<comment type="catalytic activity">
    <reaction evidence="21">
        <text>a 5'-end (5'-triphosphoguanosine)-adenylyl-adenylyl-cytidylyl-adenosine in mRNA + 2 S-adenosyl-L-methionine = a 5'-end (N(7)-methyl 5'-triphosphoguanosine)-(2'-O-methyladenylyl)-adenylyl-cytidylyl-adenosine in mRNA + 2 S-adenosyl-L-homocysteine + H(+)</text>
        <dbReference type="Rhea" id="RHEA:65376"/>
        <dbReference type="Rhea" id="RHEA-COMP:16797"/>
        <dbReference type="Rhea" id="RHEA-COMP:16798"/>
        <dbReference type="ChEBI" id="CHEBI:15378"/>
        <dbReference type="ChEBI" id="CHEBI:57856"/>
        <dbReference type="ChEBI" id="CHEBI:59789"/>
        <dbReference type="ChEBI" id="CHEBI:156483"/>
        <dbReference type="ChEBI" id="CHEBI:156484"/>
        <dbReference type="EC" id="2.1.1.375"/>
    </reaction>
</comment>
<feature type="domain" description="RdRp catalytic" evidence="24">
    <location>
        <begin position="218"/>
        <end position="1109"/>
    </location>
</feature>
<evidence type="ECO:0000313" key="27">
    <source>
        <dbReference type="Proteomes" id="UP001161651"/>
    </source>
</evidence>
<evidence type="ECO:0000256" key="13">
    <source>
        <dbReference type="ARBA" id="ARBA00023042"/>
    </source>
</evidence>
<dbReference type="Pfam" id="PF00946">
    <property type="entry name" value="Mononeg_RNA_pol"/>
    <property type="match status" value="1"/>
</dbReference>
<evidence type="ECO:0000256" key="3">
    <source>
        <dbReference type="ARBA" id="ARBA00012494"/>
    </source>
</evidence>
<evidence type="ECO:0000256" key="10">
    <source>
        <dbReference type="ARBA" id="ARBA00022840"/>
    </source>
</evidence>
<comment type="catalytic activity">
    <reaction evidence="20">
        <text>a 5'-end (5'-triphosphoguanosine)-adenylyl-adenylyl-cytidylyl-adenosine in mRNA + S-adenosyl-L-methionine = a 5'-end (5'-triphosphoguanosine)-(2'-O-methyladenylyl)-adenylyl-cytidylyl-adenosine in mRNA + S-adenosyl-L-homocysteine + H(+)</text>
        <dbReference type="Rhea" id="RHEA:65380"/>
        <dbReference type="Rhea" id="RHEA-COMP:16797"/>
        <dbReference type="Rhea" id="RHEA-COMP:16801"/>
        <dbReference type="ChEBI" id="CHEBI:15378"/>
        <dbReference type="ChEBI" id="CHEBI:57856"/>
        <dbReference type="ChEBI" id="CHEBI:59789"/>
        <dbReference type="ChEBI" id="CHEBI:156482"/>
        <dbReference type="ChEBI" id="CHEBI:156484"/>
    </reaction>
</comment>
<evidence type="ECO:0000256" key="21">
    <source>
        <dbReference type="ARBA" id="ARBA00047370"/>
    </source>
</evidence>
<dbReference type="Proteomes" id="UP001161651">
    <property type="component" value="Segment"/>
</dbReference>
<evidence type="ECO:0000256" key="19">
    <source>
        <dbReference type="ARBA" id="ARBA00031012"/>
    </source>
</evidence>
<evidence type="ECO:0000313" key="26">
    <source>
        <dbReference type="EMBL" id="DAF42296.1"/>
    </source>
</evidence>
<reference evidence="26" key="1">
    <citation type="journal article" date="2021" name="J. Anim. Genet.">
        <title>Illuminating the plant rhabdovirus landscape through metatranscriptomics data.</title>
        <authorList>
            <person name="Bejerman N."/>
            <person name="Dietzgen R.G."/>
            <person name="Debat H."/>
        </authorList>
    </citation>
    <scope>NUCLEOTIDE SEQUENCE</scope>
</reference>
<feature type="domain" description="Mononegavirales mRNA-capping" evidence="25">
    <location>
        <begin position="1136"/>
        <end position="1359"/>
    </location>
</feature>